<accession>A0ABR2F744</accession>
<evidence type="ECO:0000313" key="1">
    <source>
        <dbReference type="EMBL" id="KAK8572771.1"/>
    </source>
</evidence>
<organism evidence="1 2">
    <name type="scientific">Hibiscus sabdariffa</name>
    <name type="common">roselle</name>
    <dbReference type="NCBI Taxonomy" id="183260"/>
    <lineage>
        <taxon>Eukaryota</taxon>
        <taxon>Viridiplantae</taxon>
        <taxon>Streptophyta</taxon>
        <taxon>Embryophyta</taxon>
        <taxon>Tracheophyta</taxon>
        <taxon>Spermatophyta</taxon>
        <taxon>Magnoliopsida</taxon>
        <taxon>eudicotyledons</taxon>
        <taxon>Gunneridae</taxon>
        <taxon>Pentapetalae</taxon>
        <taxon>rosids</taxon>
        <taxon>malvids</taxon>
        <taxon>Malvales</taxon>
        <taxon>Malvaceae</taxon>
        <taxon>Malvoideae</taxon>
        <taxon>Hibiscus</taxon>
    </lineage>
</organism>
<evidence type="ECO:0000313" key="2">
    <source>
        <dbReference type="Proteomes" id="UP001472677"/>
    </source>
</evidence>
<protein>
    <submittedName>
        <fullName evidence="1">Uncharacterized protein</fullName>
    </submittedName>
</protein>
<dbReference type="EMBL" id="JBBPBM010000008">
    <property type="protein sequence ID" value="KAK8572771.1"/>
    <property type="molecule type" value="Genomic_DNA"/>
</dbReference>
<keyword evidence="2" id="KW-1185">Reference proteome</keyword>
<dbReference type="Proteomes" id="UP001472677">
    <property type="component" value="Unassembled WGS sequence"/>
</dbReference>
<comment type="caution">
    <text evidence="1">The sequence shown here is derived from an EMBL/GenBank/DDBJ whole genome shotgun (WGS) entry which is preliminary data.</text>
</comment>
<proteinExistence type="predicted"/>
<gene>
    <name evidence="1" type="ORF">V6N12_028814</name>
</gene>
<sequence length="87" mass="9679">MCGLWVESTGVQWFAEYGSGLGYGQVKVGSFQLRVKGDGGMVMEREVDGVRVVVLLRQREMKWLNEGEVLLGVVGSLMKESWKLGKN</sequence>
<reference evidence="1 2" key="1">
    <citation type="journal article" date="2024" name="G3 (Bethesda)">
        <title>Genome assembly of Hibiscus sabdariffa L. provides insights into metabolisms of medicinal natural products.</title>
        <authorList>
            <person name="Kim T."/>
        </authorList>
    </citation>
    <scope>NUCLEOTIDE SEQUENCE [LARGE SCALE GENOMIC DNA]</scope>
    <source>
        <strain evidence="1">TK-2024</strain>
        <tissue evidence="1">Old leaves</tissue>
    </source>
</reference>
<name>A0ABR2F744_9ROSI</name>